<sequence>MSKLPTDRQVLRCIYEMYESAYPGNSLGQAQGENDPYLPIEIPDVAKRLDCKPELLFGRLYYYLDAKYRYKQENGALVSLFHLNIQGKRHCVHFPFLASILAGHEEEHKRHSWSLAVSIVALVLSVGAIVAQVITAQ</sequence>
<keyword evidence="1" id="KW-1133">Transmembrane helix</keyword>
<dbReference type="Proteomes" id="UP001626593">
    <property type="component" value="Chromosome"/>
</dbReference>
<gene>
    <name evidence="2" type="ORF">U5817_10440</name>
</gene>
<keyword evidence="1" id="KW-0472">Membrane</keyword>
<accession>A0ABZ1ARF8</accession>
<evidence type="ECO:0000256" key="1">
    <source>
        <dbReference type="SAM" id="Phobius"/>
    </source>
</evidence>
<proteinExistence type="predicted"/>
<name>A0ABZ1ARF8_AROEV</name>
<protein>
    <submittedName>
        <fullName evidence="2">Uncharacterized protein</fullName>
    </submittedName>
</protein>
<reference evidence="2 3" key="1">
    <citation type="submission" date="2023-12" db="EMBL/GenBank/DDBJ databases">
        <title>A. evansii MAY27, complete genome.</title>
        <authorList>
            <person name="Wang Y."/>
        </authorList>
    </citation>
    <scope>NUCLEOTIDE SEQUENCE [LARGE SCALE GENOMIC DNA]</scope>
    <source>
        <strain evidence="2 3">MAY27</strain>
    </source>
</reference>
<keyword evidence="1" id="KW-0812">Transmembrane</keyword>
<evidence type="ECO:0000313" key="2">
    <source>
        <dbReference type="EMBL" id="WRL48445.1"/>
    </source>
</evidence>
<organism evidence="2 3">
    <name type="scientific">Aromatoleum evansii</name>
    <name type="common">Azoarcus evansii</name>
    <dbReference type="NCBI Taxonomy" id="59406"/>
    <lineage>
        <taxon>Bacteria</taxon>
        <taxon>Pseudomonadati</taxon>
        <taxon>Pseudomonadota</taxon>
        <taxon>Betaproteobacteria</taxon>
        <taxon>Rhodocyclales</taxon>
        <taxon>Rhodocyclaceae</taxon>
        <taxon>Aromatoleum</taxon>
    </lineage>
</organism>
<dbReference type="EMBL" id="CP141259">
    <property type="protein sequence ID" value="WRL48445.1"/>
    <property type="molecule type" value="Genomic_DNA"/>
</dbReference>
<evidence type="ECO:0000313" key="3">
    <source>
        <dbReference type="Proteomes" id="UP001626593"/>
    </source>
</evidence>
<keyword evidence="3" id="KW-1185">Reference proteome</keyword>
<dbReference type="RefSeq" id="WP_407280684.1">
    <property type="nucleotide sequence ID" value="NZ_CP141259.1"/>
</dbReference>
<feature type="transmembrane region" description="Helical" evidence="1">
    <location>
        <begin position="113"/>
        <end position="134"/>
    </location>
</feature>